<keyword evidence="13" id="KW-0998">Cell outer membrane</keyword>
<evidence type="ECO:0000256" key="6">
    <source>
        <dbReference type="ARBA" id="ARBA00022692"/>
    </source>
</evidence>
<feature type="domain" description="Polysaccharide export protein N-terminal" evidence="15">
    <location>
        <begin position="78"/>
        <end position="160"/>
    </location>
</feature>
<dbReference type="PANTHER" id="PTHR33619:SF3">
    <property type="entry name" value="POLYSACCHARIDE EXPORT PROTEIN GFCE-RELATED"/>
    <property type="match status" value="1"/>
</dbReference>
<keyword evidence="12" id="KW-0564">Palmitate</keyword>
<dbReference type="InterPro" id="IPR049712">
    <property type="entry name" value="Poly_export"/>
</dbReference>
<organism evidence="17 18">
    <name type="scientific">Rhodophyticola porphyridii</name>
    <dbReference type="NCBI Taxonomy" id="1852017"/>
    <lineage>
        <taxon>Bacteria</taxon>
        <taxon>Pseudomonadati</taxon>
        <taxon>Pseudomonadota</taxon>
        <taxon>Alphaproteobacteria</taxon>
        <taxon>Rhodobacterales</taxon>
        <taxon>Roseobacteraceae</taxon>
        <taxon>Rhodophyticola</taxon>
    </lineage>
</organism>
<evidence type="ECO:0000256" key="10">
    <source>
        <dbReference type="ARBA" id="ARBA00023114"/>
    </source>
</evidence>
<evidence type="ECO:0000259" key="15">
    <source>
        <dbReference type="Pfam" id="PF02563"/>
    </source>
</evidence>
<dbReference type="Gene3D" id="3.30.1950.10">
    <property type="entry name" value="wza like domain"/>
    <property type="match status" value="1"/>
</dbReference>
<evidence type="ECO:0000256" key="1">
    <source>
        <dbReference type="ARBA" id="ARBA00004571"/>
    </source>
</evidence>
<keyword evidence="6" id="KW-0812">Transmembrane</keyword>
<sequence length="371" mass="39231">MKRISRVGIVVLICLGLAACALPRGAPLEREILQGADDDAADFAVYAVTRDFLPTLAEWPLTGEPHRQWIAASAGSSGQVIAAGDALDLTIWDSNENSLLSTDEQRAVPLTNLRVAPNGSVFVPYVGSTQVAGMSPEVARERIQEALEAIVPSAQVQLSLSEGRGNSVDLVGGVNAPGSYPMPDRSFTVLGLIARGGGIQPALANPQIRLVRAGRIYGTSINRLYSEPQLDTRLRGGDQIIVEEDRRYFLSLGAAGLQAQHRFPQDVVTALDAMAIIGGVSAGRADPQGVLILREYPPSALQAGTRGPRQQRVVFTLDLTTSDGLFSARNFRIAPGDLVLVTESPVTAAQTIFGLFGSVVGLGNQAANISD</sequence>
<evidence type="ECO:0000256" key="14">
    <source>
        <dbReference type="ARBA" id="ARBA00023288"/>
    </source>
</evidence>
<keyword evidence="4" id="KW-1134">Transmembrane beta strand</keyword>
<dbReference type="Pfam" id="PF02563">
    <property type="entry name" value="Poly_export"/>
    <property type="match status" value="1"/>
</dbReference>
<dbReference type="Pfam" id="PF22461">
    <property type="entry name" value="SLBB_2"/>
    <property type="match status" value="1"/>
</dbReference>
<dbReference type="InterPro" id="IPR054765">
    <property type="entry name" value="SLBB_dom"/>
</dbReference>
<keyword evidence="11" id="KW-0472">Membrane</keyword>
<evidence type="ECO:0000313" key="18">
    <source>
        <dbReference type="Proteomes" id="UP000281343"/>
    </source>
</evidence>
<evidence type="ECO:0000256" key="2">
    <source>
        <dbReference type="ARBA" id="ARBA00009450"/>
    </source>
</evidence>
<keyword evidence="8" id="KW-0625">Polysaccharide transport</keyword>
<evidence type="ECO:0000256" key="13">
    <source>
        <dbReference type="ARBA" id="ARBA00023237"/>
    </source>
</evidence>
<evidence type="ECO:0000256" key="12">
    <source>
        <dbReference type="ARBA" id="ARBA00023139"/>
    </source>
</evidence>
<dbReference type="EMBL" id="RCNT01000003">
    <property type="protein sequence ID" value="RMA42723.1"/>
    <property type="molecule type" value="Genomic_DNA"/>
</dbReference>
<dbReference type="AlphaFoldDB" id="A0A3L9Y919"/>
<name>A0A3L9Y919_9RHOB</name>
<keyword evidence="14" id="KW-0449">Lipoprotein</keyword>
<dbReference type="Proteomes" id="UP000281343">
    <property type="component" value="Unassembled WGS sequence"/>
</dbReference>
<dbReference type="RefSeq" id="WP_121897507.1">
    <property type="nucleotide sequence ID" value="NZ_RCNT01000003.1"/>
</dbReference>
<evidence type="ECO:0000256" key="3">
    <source>
        <dbReference type="ARBA" id="ARBA00022448"/>
    </source>
</evidence>
<evidence type="ECO:0000256" key="11">
    <source>
        <dbReference type="ARBA" id="ARBA00023136"/>
    </source>
</evidence>
<dbReference type="Gene3D" id="3.10.560.10">
    <property type="entry name" value="Outer membrane lipoprotein wza domain like"/>
    <property type="match status" value="2"/>
</dbReference>
<evidence type="ECO:0000256" key="9">
    <source>
        <dbReference type="ARBA" id="ARBA00023065"/>
    </source>
</evidence>
<keyword evidence="18" id="KW-1185">Reference proteome</keyword>
<dbReference type="PROSITE" id="PS51257">
    <property type="entry name" value="PROKAR_LIPOPROTEIN"/>
    <property type="match status" value="1"/>
</dbReference>
<keyword evidence="9" id="KW-0406">Ion transport</keyword>
<feature type="domain" description="SLBB" evidence="16">
    <location>
        <begin position="169"/>
        <end position="242"/>
    </location>
</feature>
<evidence type="ECO:0000256" key="5">
    <source>
        <dbReference type="ARBA" id="ARBA00022597"/>
    </source>
</evidence>
<evidence type="ECO:0000256" key="8">
    <source>
        <dbReference type="ARBA" id="ARBA00023047"/>
    </source>
</evidence>
<comment type="similarity">
    <text evidence="2">Belongs to the BexD/CtrA/VexA family.</text>
</comment>
<gene>
    <name evidence="17" type="ORF">D9R08_08015</name>
</gene>
<evidence type="ECO:0000259" key="16">
    <source>
        <dbReference type="Pfam" id="PF22461"/>
    </source>
</evidence>
<proteinExistence type="inferred from homology"/>
<evidence type="ECO:0000256" key="4">
    <source>
        <dbReference type="ARBA" id="ARBA00022452"/>
    </source>
</evidence>
<dbReference type="PANTHER" id="PTHR33619">
    <property type="entry name" value="POLYSACCHARIDE EXPORT PROTEIN GFCE-RELATED"/>
    <property type="match status" value="1"/>
</dbReference>
<dbReference type="InterPro" id="IPR003715">
    <property type="entry name" value="Poly_export_N"/>
</dbReference>
<dbReference type="OrthoDB" id="7198507at2"/>
<protein>
    <submittedName>
        <fullName evidence="17">Polysaccharide export protein</fullName>
    </submittedName>
</protein>
<keyword evidence="3" id="KW-0813">Transport</keyword>
<reference evidence="17 18" key="1">
    <citation type="submission" date="2018-10" db="EMBL/GenBank/DDBJ databases">
        <authorList>
            <person name="Jung H.S."/>
            <person name="Jeon C.O."/>
        </authorList>
    </citation>
    <scope>NUCLEOTIDE SEQUENCE [LARGE SCALE GENOMIC DNA]</scope>
    <source>
        <strain evidence="17 18">MA-7-27</strain>
    </source>
</reference>
<dbReference type="GO" id="GO:0015159">
    <property type="term" value="F:polysaccharide transmembrane transporter activity"/>
    <property type="evidence" value="ECO:0007669"/>
    <property type="project" value="InterPro"/>
</dbReference>
<comment type="caution">
    <text evidence="17">The sequence shown here is derived from an EMBL/GenBank/DDBJ whole genome shotgun (WGS) entry which is preliminary data.</text>
</comment>
<evidence type="ECO:0000313" key="17">
    <source>
        <dbReference type="EMBL" id="RMA42723.1"/>
    </source>
</evidence>
<evidence type="ECO:0000256" key="7">
    <source>
        <dbReference type="ARBA" id="ARBA00022729"/>
    </source>
</evidence>
<accession>A0A3L9Y919</accession>
<keyword evidence="5" id="KW-0762">Sugar transport</keyword>
<keyword evidence="7" id="KW-0732">Signal</keyword>
<keyword evidence="10" id="KW-0626">Porin</keyword>
<comment type="subcellular location">
    <subcellularLocation>
        <location evidence="1">Cell outer membrane</location>
        <topology evidence="1">Multi-pass membrane protein</topology>
    </subcellularLocation>
</comment>